<dbReference type="EMBL" id="BAAAHC010000011">
    <property type="protein sequence ID" value="GAA0525606.1"/>
    <property type="molecule type" value="Genomic_DNA"/>
</dbReference>
<feature type="region of interest" description="Disordered" evidence="1">
    <location>
        <begin position="39"/>
        <end position="118"/>
    </location>
</feature>
<name>A0ABN1CTI9_9PSEU</name>
<dbReference type="Proteomes" id="UP001500220">
    <property type="component" value="Unassembled WGS sequence"/>
</dbReference>
<proteinExistence type="predicted"/>
<keyword evidence="3" id="KW-1185">Reference proteome</keyword>
<feature type="region of interest" description="Disordered" evidence="1">
    <location>
        <begin position="1"/>
        <end position="21"/>
    </location>
</feature>
<organism evidence="2 3">
    <name type="scientific">Saccharopolyspora thermophila</name>
    <dbReference type="NCBI Taxonomy" id="89367"/>
    <lineage>
        <taxon>Bacteria</taxon>
        <taxon>Bacillati</taxon>
        <taxon>Actinomycetota</taxon>
        <taxon>Actinomycetes</taxon>
        <taxon>Pseudonocardiales</taxon>
        <taxon>Pseudonocardiaceae</taxon>
        <taxon>Saccharopolyspora</taxon>
    </lineage>
</organism>
<feature type="compositionally biased region" description="Polar residues" evidence="1">
    <location>
        <begin position="93"/>
        <end position="104"/>
    </location>
</feature>
<protein>
    <submittedName>
        <fullName evidence="2">Uncharacterized protein</fullName>
    </submittedName>
</protein>
<gene>
    <name evidence="2" type="ORF">GCM10009545_29880</name>
</gene>
<sequence length="118" mass="11905">MGSTRPAPGAAASTADAPADTPAAADAFNVVKDAIADIAASPHRDRTGARPRRGHPSAAVGKTAAEPALCLHPNTVPLRSERSTPTPTAPIHPNSNLSSNTSSKPCPAARVKNSDQIG</sequence>
<evidence type="ECO:0000313" key="2">
    <source>
        <dbReference type="EMBL" id="GAA0525606.1"/>
    </source>
</evidence>
<accession>A0ABN1CTI9</accession>
<evidence type="ECO:0000256" key="1">
    <source>
        <dbReference type="SAM" id="MobiDB-lite"/>
    </source>
</evidence>
<comment type="caution">
    <text evidence="2">The sequence shown here is derived from an EMBL/GenBank/DDBJ whole genome shotgun (WGS) entry which is preliminary data.</text>
</comment>
<evidence type="ECO:0000313" key="3">
    <source>
        <dbReference type="Proteomes" id="UP001500220"/>
    </source>
</evidence>
<reference evidence="2 3" key="1">
    <citation type="journal article" date="2019" name="Int. J. Syst. Evol. Microbiol.">
        <title>The Global Catalogue of Microorganisms (GCM) 10K type strain sequencing project: providing services to taxonomists for standard genome sequencing and annotation.</title>
        <authorList>
            <consortium name="The Broad Institute Genomics Platform"/>
            <consortium name="The Broad Institute Genome Sequencing Center for Infectious Disease"/>
            <person name="Wu L."/>
            <person name="Ma J."/>
        </authorList>
    </citation>
    <scope>NUCLEOTIDE SEQUENCE [LARGE SCALE GENOMIC DNA]</scope>
    <source>
        <strain evidence="2 3">JCM 10664</strain>
    </source>
</reference>